<dbReference type="eggNOG" id="ENOG502TDU8">
    <property type="taxonomic scope" value="Eukaryota"/>
</dbReference>
<dbReference type="Pfam" id="PF00061">
    <property type="entry name" value="Lipocalin"/>
    <property type="match status" value="1"/>
</dbReference>
<dbReference type="InterPro" id="IPR000566">
    <property type="entry name" value="Lipocln_cytosolic_FA-bd_dom"/>
</dbReference>
<dbReference type="AlphaFoldDB" id="H0XFE0"/>
<evidence type="ECO:0000313" key="4">
    <source>
        <dbReference type="Proteomes" id="UP000005225"/>
    </source>
</evidence>
<dbReference type="GO" id="GO:0009725">
    <property type="term" value="P:response to hormone"/>
    <property type="evidence" value="ECO:0007669"/>
    <property type="project" value="Ensembl"/>
</dbReference>
<protein>
    <submittedName>
        <fullName evidence="3">Lipocalin 8</fullName>
    </submittedName>
</protein>
<evidence type="ECO:0000313" key="3">
    <source>
        <dbReference type="Ensembl" id="ENSOGAP00000014724.2"/>
    </source>
</evidence>
<dbReference type="Proteomes" id="UP000005225">
    <property type="component" value="Unassembled WGS sequence"/>
</dbReference>
<dbReference type="InterPro" id="IPR002345">
    <property type="entry name" value="Lipocalin"/>
</dbReference>
<dbReference type="HOGENOM" id="CLU_107634_0_0_1"/>
<dbReference type="InParanoid" id="H0XFE0"/>
<dbReference type="SUPFAM" id="SSF50814">
    <property type="entry name" value="Lipocalins"/>
    <property type="match status" value="1"/>
</dbReference>
<dbReference type="PANTHER" id="PTHR11430:SF1">
    <property type="entry name" value="EPIDIDYMAL-SPECIFIC LIPOCALIN-8"/>
    <property type="match status" value="1"/>
</dbReference>
<comment type="similarity">
    <text evidence="1">Belongs to the calycin superfamily. Lipocalin family.</text>
</comment>
<proteinExistence type="inferred from homology"/>
<dbReference type="InterPro" id="IPR012674">
    <property type="entry name" value="Calycin"/>
</dbReference>
<name>H0XFE0_OTOGA</name>
<dbReference type="PANTHER" id="PTHR11430">
    <property type="entry name" value="LIPOCALIN"/>
    <property type="match status" value="1"/>
</dbReference>
<dbReference type="STRING" id="30611.ENSOGAP00000014724"/>
<evidence type="ECO:0000256" key="1">
    <source>
        <dbReference type="ARBA" id="ARBA00006889"/>
    </source>
</evidence>
<dbReference type="EMBL" id="AAQR03116388">
    <property type="status" value="NOT_ANNOTATED_CDS"/>
    <property type="molecule type" value="Genomic_DNA"/>
</dbReference>
<organism evidence="3 4">
    <name type="scientific">Otolemur garnettii</name>
    <name type="common">Small-eared galago</name>
    <name type="synonym">Garnett's greater bushbaby</name>
    <dbReference type="NCBI Taxonomy" id="30611"/>
    <lineage>
        <taxon>Eukaryota</taxon>
        <taxon>Metazoa</taxon>
        <taxon>Chordata</taxon>
        <taxon>Craniata</taxon>
        <taxon>Vertebrata</taxon>
        <taxon>Euteleostomi</taxon>
        <taxon>Mammalia</taxon>
        <taxon>Eutheria</taxon>
        <taxon>Euarchontoglires</taxon>
        <taxon>Primates</taxon>
        <taxon>Strepsirrhini</taxon>
        <taxon>Lorisiformes</taxon>
        <taxon>Galagidae</taxon>
        <taxon>Otolemur</taxon>
    </lineage>
</organism>
<sequence>GFWREVGVASDQNLALKSPKRVEGLFLTVSGSYLTVKIAYNNSGSCETEKIVGSEINVSGKFAFPGHREIQVLDTDYEGYAILKVSLLWQGREFYVVKYFTRSLEEDYHLGFWKFREMTADTGLYLAARHGRCAELLKQ</sequence>
<accession>H0XFE0</accession>
<dbReference type="Ensembl" id="ENSOGAT00000016456.2">
    <property type="protein sequence ID" value="ENSOGAP00000014724.2"/>
    <property type="gene ID" value="ENSOGAG00000016450.2"/>
</dbReference>
<dbReference type="OMA" id="RHGRCAE"/>
<reference evidence="3" key="2">
    <citation type="submission" date="2025-08" db="UniProtKB">
        <authorList>
            <consortium name="Ensembl"/>
        </authorList>
    </citation>
    <scope>IDENTIFICATION</scope>
</reference>
<reference evidence="4" key="1">
    <citation type="submission" date="2011-03" db="EMBL/GenBank/DDBJ databases">
        <title>Version 3 of the genome sequence of Otolemur garnettii (Bushbaby).</title>
        <authorList>
            <consortium name="The Broad Institute Genome Sequencing Platform"/>
            <person name="Di Palma F."/>
            <person name="Johnson J."/>
            <person name="Lander E.S."/>
            <person name="Lindblad-Toh K."/>
            <person name="Jaffe D.B."/>
            <person name="Gnerre S."/>
            <person name="MacCallum I."/>
            <person name="Przybylski D."/>
            <person name="Ribeiro F.J."/>
            <person name="Burton J.N."/>
            <person name="Walker B.J."/>
            <person name="Sharpe T."/>
            <person name="Hall G."/>
        </authorList>
    </citation>
    <scope>NUCLEOTIDE SEQUENCE [LARGE SCALE GENOMIC DNA]</scope>
</reference>
<dbReference type="Gene3D" id="2.40.128.20">
    <property type="match status" value="1"/>
</dbReference>
<keyword evidence="4" id="KW-1185">Reference proteome</keyword>
<reference evidence="3" key="3">
    <citation type="submission" date="2025-09" db="UniProtKB">
        <authorList>
            <consortium name="Ensembl"/>
        </authorList>
    </citation>
    <scope>IDENTIFICATION</scope>
</reference>
<dbReference type="GO" id="GO:0036094">
    <property type="term" value="F:small molecule binding"/>
    <property type="evidence" value="ECO:0007669"/>
    <property type="project" value="InterPro"/>
</dbReference>
<dbReference type="GeneTree" id="ENSGT01050000244868"/>
<evidence type="ECO:0000259" key="2">
    <source>
        <dbReference type="Pfam" id="PF00061"/>
    </source>
</evidence>
<dbReference type="FunCoup" id="H0XFE0">
    <property type="interactions" value="1"/>
</dbReference>
<feature type="domain" description="Lipocalin/cytosolic fatty-acid binding" evidence="2">
    <location>
        <begin position="1"/>
        <end position="110"/>
    </location>
</feature>